<evidence type="ECO:0000313" key="5">
    <source>
        <dbReference type="EMBL" id="KAE9170105.1"/>
    </source>
</evidence>
<dbReference type="Proteomes" id="UP000433483">
    <property type="component" value="Unassembled WGS sequence"/>
</dbReference>
<evidence type="ECO:0000313" key="10">
    <source>
        <dbReference type="Proteomes" id="UP000488956"/>
    </source>
</evidence>
<proteinExistence type="predicted"/>
<name>A0A6A3VGC9_9STRA</name>
<dbReference type="Proteomes" id="UP000476176">
    <property type="component" value="Unassembled WGS sequence"/>
</dbReference>
<accession>A0A6A3VGC9</accession>
<dbReference type="Proteomes" id="UP000440732">
    <property type="component" value="Unassembled WGS sequence"/>
</dbReference>
<evidence type="ECO:0000313" key="3">
    <source>
        <dbReference type="EMBL" id="KAE9072986.1"/>
    </source>
</evidence>
<evidence type="ECO:0000313" key="9">
    <source>
        <dbReference type="Proteomes" id="UP000476176"/>
    </source>
</evidence>
<dbReference type="Proteomes" id="UP000460718">
    <property type="component" value="Unassembled WGS sequence"/>
</dbReference>
<dbReference type="AlphaFoldDB" id="A0A6A3VGC9"/>
<sequence>MLPRARNSLKHFIAAASCPAVPCGMSSPLAARCIFANAAGAPPPTIQSKHGLGLCVKYVKCDIYTCDLYRTLFHNGLESKIIGKLLGLSSRRA</sequence>
<dbReference type="EMBL" id="QXGC01004304">
    <property type="protein sequence ID" value="KAE9170105.1"/>
    <property type="molecule type" value="Genomic_DNA"/>
</dbReference>
<dbReference type="EMBL" id="QXFX01004609">
    <property type="protein sequence ID" value="KAE9063415.1"/>
    <property type="molecule type" value="Genomic_DNA"/>
</dbReference>
<gene>
    <name evidence="5" type="ORF">PF004_g27980</name>
    <name evidence="4" type="ORF">PF005_g29767</name>
    <name evidence="3" type="ORF">PF006_g28814</name>
    <name evidence="2" type="ORF">PF010_g28996</name>
    <name evidence="1" type="ORF">PF011_g28336</name>
</gene>
<protein>
    <submittedName>
        <fullName evidence="4">Uncharacterized protein</fullName>
    </submittedName>
</protein>
<evidence type="ECO:0000313" key="4">
    <source>
        <dbReference type="EMBL" id="KAE9165055.1"/>
    </source>
</evidence>
<evidence type="ECO:0000313" key="6">
    <source>
        <dbReference type="Proteomes" id="UP000433483"/>
    </source>
</evidence>
<keyword evidence="6" id="KW-1185">Reference proteome</keyword>
<dbReference type="EMBL" id="QXFW01004532">
    <property type="protein sequence ID" value="KAE8965328.1"/>
    <property type="molecule type" value="Genomic_DNA"/>
</dbReference>
<reference evidence="6 7" key="1">
    <citation type="submission" date="2018-08" db="EMBL/GenBank/DDBJ databases">
        <title>Genomic investigation of the strawberry pathogen Phytophthora fragariae indicates pathogenicity is determined by transcriptional variation in three key races.</title>
        <authorList>
            <person name="Adams T.M."/>
            <person name="Armitage A.D."/>
            <person name="Sobczyk M.K."/>
            <person name="Bates H.J."/>
            <person name="Dunwell J.M."/>
            <person name="Nellist C.F."/>
            <person name="Harrison R.J."/>
        </authorList>
    </citation>
    <scope>NUCLEOTIDE SEQUENCE [LARGE SCALE GENOMIC DNA]</scope>
    <source>
        <strain evidence="5 9">BC-23</strain>
        <strain evidence="4 6">NOV-27</strain>
        <strain evidence="3 7">NOV-5</strain>
        <strain evidence="2 10">ONT-3</strain>
        <strain evidence="1 8">SCRP245</strain>
    </source>
</reference>
<dbReference type="EMBL" id="QXGA01004487">
    <property type="protein sequence ID" value="KAE9072986.1"/>
    <property type="molecule type" value="Genomic_DNA"/>
</dbReference>
<evidence type="ECO:0000313" key="7">
    <source>
        <dbReference type="Proteomes" id="UP000440732"/>
    </source>
</evidence>
<evidence type="ECO:0000313" key="1">
    <source>
        <dbReference type="EMBL" id="KAE8965328.1"/>
    </source>
</evidence>
<evidence type="ECO:0000313" key="8">
    <source>
        <dbReference type="Proteomes" id="UP000460718"/>
    </source>
</evidence>
<dbReference type="Proteomes" id="UP000488956">
    <property type="component" value="Unassembled WGS sequence"/>
</dbReference>
<evidence type="ECO:0000313" key="2">
    <source>
        <dbReference type="EMBL" id="KAE9063415.1"/>
    </source>
</evidence>
<comment type="caution">
    <text evidence="4">The sequence shown here is derived from an EMBL/GenBank/DDBJ whole genome shotgun (WGS) entry which is preliminary data.</text>
</comment>
<dbReference type="EMBL" id="QXGB01004773">
    <property type="protein sequence ID" value="KAE9165055.1"/>
    <property type="molecule type" value="Genomic_DNA"/>
</dbReference>
<organism evidence="4 6">
    <name type="scientific">Phytophthora fragariae</name>
    <dbReference type="NCBI Taxonomy" id="53985"/>
    <lineage>
        <taxon>Eukaryota</taxon>
        <taxon>Sar</taxon>
        <taxon>Stramenopiles</taxon>
        <taxon>Oomycota</taxon>
        <taxon>Peronosporomycetes</taxon>
        <taxon>Peronosporales</taxon>
        <taxon>Peronosporaceae</taxon>
        <taxon>Phytophthora</taxon>
    </lineage>
</organism>